<evidence type="ECO:0000313" key="3">
    <source>
        <dbReference type="Proteomes" id="UP000627292"/>
    </source>
</evidence>
<protein>
    <submittedName>
        <fullName evidence="2">Uncharacterized protein</fullName>
    </submittedName>
</protein>
<dbReference type="RefSeq" id="WP_188954187.1">
    <property type="nucleotide sequence ID" value="NZ_BMIB01000003.1"/>
</dbReference>
<organism evidence="2 3">
    <name type="scientific">Filimonas zeae</name>
    <dbReference type="NCBI Taxonomy" id="1737353"/>
    <lineage>
        <taxon>Bacteria</taxon>
        <taxon>Pseudomonadati</taxon>
        <taxon>Bacteroidota</taxon>
        <taxon>Chitinophagia</taxon>
        <taxon>Chitinophagales</taxon>
        <taxon>Chitinophagaceae</taxon>
        <taxon>Filimonas</taxon>
    </lineage>
</organism>
<dbReference type="AlphaFoldDB" id="A0A917J1J5"/>
<dbReference type="EMBL" id="BMIB01000003">
    <property type="protein sequence ID" value="GGH72438.1"/>
    <property type="molecule type" value="Genomic_DNA"/>
</dbReference>
<comment type="caution">
    <text evidence="2">The sequence shown here is derived from an EMBL/GenBank/DDBJ whole genome shotgun (WGS) entry which is preliminary data.</text>
</comment>
<evidence type="ECO:0000313" key="2">
    <source>
        <dbReference type="EMBL" id="GGH72438.1"/>
    </source>
</evidence>
<evidence type="ECO:0000256" key="1">
    <source>
        <dbReference type="SAM" id="SignalP"/>
    </source>
</evidence>
<keyword evidence="1" id="KW-0732">Signal</keyword>
<accession>A0A917J1J5</accession>
<name>A0A917J1J5_9BACT</name>
<feature type="chain" id="PRO_5037517181" evidence="1">
    <location>
        <begin position="24"/>
        <end position="135"/>
    </location>
</feature>
<proteinExistence type="predicted"/>
<reference evidence="2" key="2">
    <citation type="submission" date="2020-09" db="EMBL/GenBank/DDBJ databases">
        <authorList>
            <person name="Sun Q."/>
            <person name="Zhou Y."/>
        </authorList>
    </citation>
    <scope>NUCLEOTIDE SEQUENCE</scope>
    <source>
        <strain evidence="2">CGMCC 1.15290</strain>
    </source>
</reference>
<feature type="signal peptide" evidence="1">
    <location>
        <begin position="1"/>
        <end position="23"/>
    </location>
</feature>
<dbReference type="Proteomes" id="UP000627292">
    <property type="component" value="Unassembled WGS sequence"/>
</dbReference>
<gene>
    <name evidence="2" type="ORF">GCM10011379_32860</name>
</gene>
<reference evidence="2" key="1">
    <citation type="journal article" date="2014" name="Int. J. Syst. Evol. Microbiol.">
        <title>Complete genome sequence of Corynebacterium casei LMG S-19264T (=DSM 44701T), isolated from a smear-ripened cheese.</title>
        <authorList>
            <consortium name="US DOE Joint Genome Institute (JGI-PGF)"/>
            <person name="Walter F."/>
            <person name="Albersmeier A."/>
            <person name="Kalinowski J."/>
            <person name="Ruckert C."/>
        </authorList>
    </citation>
    <scope>NUCLEOTIDE SEQUENCE</scope>
    <source>
        <strain evidence="2">CGMCC 1.15290</strain>
    </source>
</reference>
<keyword evidence="3" id="KW-1185">Reference proteome</keyword>
<sequence>MNRKLISMAIVIFCLLASQRTNAQFLADTALKASEGPSCKSLAVIAKLHPVMVAANNDTGVFTGHNAGNSVYFNMEEVKSVCPYLIKTEVKNMRWGKNNYKTVTVESIDMQRLALLLFSAIQELQQIVKPGYSAL</sequence>